<proteinExistence type="inferred from homology"/>
<dbReference type="AlphaFoldDB" id="A0A1G2LQK6"/>
<dbReference type="Proteomes" id="UP000178302">
    <property type="component" value="Unassembled WGS sequence"/>
</dbReference>
<dbReference type="Gene3D" id="3.40.640.10">
    <property type="entry name" value="Type I PLP-dependent aspartate aminotransferase-like (Major domain)"/>
    <property type="match status" value="1"/>
</dbReference>
<evidence type="ECO:0000256" key="3">
    <source>
        <dbReference type="RuleBase" id="RU004508"/>
    </source>
</evidence>
<dbReference type="GO" id="GO:0030170">
    <property type="term" value="F:pyridoxal phosphate binding"/>
    <property type="evidence" value="ECO:0007669"/>
    <property type="project" value="TreeGrafter"/>
</dbReference>
<dbReference type="GO" id="GO:0000271">
    <property type="term" value="P:polysaccharide biosynthetic process"/>
    <property type="evidence" value="ECO:0007669"/>
    <property type="project" value="TreeGrafter"/>
</dbReference>
<dbReference type="InterPro" id="IPR015421">
    <property type="entry name" value="PyrdxlP-dep_Trfase_major"/>
</dbReference>
<evidence type="ECO:0000313" key="4">
    <source>
        <dbReference type="EMBL" id="OHA13814.1"/>
    </source>
</evidence>
<dbReference type="PIRSF" id="PIRSF000390">
    <property type="entry name" value="PLP_StrS"/>
    <property type="match status" value="1"/>
</dbReference>
<protein>
    <recommendedName>
        <fullName evidence="6">Aminotransferase DegT</fullName>
    </recommendedName>
</protein>
<evidence type="ECO:0008006" key="6">
    <source>
        <dbReference type="Google" id="ProtNLM"/>
    </source>
</evidence>
<dbReference type="SUPFAM" id="SSF53383">
    <property type="entry name" value="PLP-dependent transferases"/>
    <property type="match status" value="1"/>
</dbReference>
<reference evidence="4 5" key="1">
    <citation type="journal article" date="2016" name="Nat. Commun.">
        <title>Thousands of microbial genomes shed light on interconnected biogeochemical processes in an aquifer system.</title>
        <authorList>
            <person name="Anantharaman K."/>
            <person name="Brown C.T."/>
            <person name="Hug L.A."/>
            <person name="Sharon I."/>
            <person name="Castelle C.J."/>
            <person name="Probst A.J."/>
            <person name="Thomas B.C."/>
            <person name="Singh A."/>
            <person name="Wilkins M.J."/>
            <person name="Karaoz U."/>
            <person name="Brodie E.L."/>
            <person name="Williams K.H."/>
            <person name="Hubbard S.S."/>
            <person name="Banfield J.F."/>
        </authorList>
    </citation>
    <scope>NUCLEOTIDE SEQUENCE [LARGE SCALE GENOMIC DNA]</scope>
</reference>
<comment type="similarity">
    <text evidence="3">Belongs to the DegT/DnrJ/EryC1 family.</text>
</comment>
<dbReference type="PANTHER" id="PTHR30244:SF34">
    <property type="entry name" value="DTDP-4-AMINO-4,6-DIDEOXYGALACTOSE TRANSAMINASE"/>
    <property type="match status" value="1"/>
</dbReference>
<accession>A0A1G2LQK6</accession>
<name>A0A1G2LQK6_9BACT</name>
<dbReference type="PANTHER" id="PTHR30244">
    <property type="entry name" value="TRANSAMINASE"/>
    <property type="match status" value="1"/>
</dbReference>
<dbReference type="InterPro" id="IPR015424">
    <property type="entry name" value="PyrdxlP-dep_Trfase"/>
</dbReference>
<evidence type="ECO:0000256" key="1">
    <source>
        <dbReference type="PIRSR" id="PIRSR000390-1"/>
    </source>
</evidence>
<comment type="caution">
    <text evidence="4">The sequence shown here is derived from an EMBL/GenBank/DDBJ whole genome shotgun (WGS) entry which is preliminary data.</text>
</comment>
<dbReference type="Gene3D" id="3.90.1150.10">
    <property type="entry name" value="Aspartate Aminotransferase, domain 1"/>
    <property type="match status" value="1"/>
</dbReference>
<dbReference type="CDD" id="cd00616">
    <property type="entry name" value="AHBA_syn"/>
    <property type="match status" value="1"/>
</dbReference>
<feature type="active site" description="Proton acceptor" evidence="1">
    <location>
        <position position="176"/>
    </location>
</feature>
<dbReference type="Pfam" id="PF01041">
    <property type="entry name" value="DegT_DnrJ_EryC1"/>
    <property type="match status" value="1"/>
</dbReference>
<dbReference type="InterPro" id="IPR015422">
    <property type="entry name" value="PyrdxlP-dep_Trfase_small"/>
</dbReference>
<dbReference type="EMBL" id="MHQZ01000023">
    <property type="protein sequence ID" value="OHA13814.1"/>
    <property type="molecule type" value="Genomic_DNA"/>
</dbReference>
<organism evidence="4 5">
    <name type="scientific">Candidatus Tagabacteria bacterium RIFCSPLOWO2_01_FULL_39_11</name>
    <dbReference type="NCBI Taxonomy" id="1802295"/>
    <lineage>
        <taxon>Bacteria</taxon>
        <taxon>Candidatus Tagaibacteriota</taxon>
    </lineage>
</organism>
<gene>
    <name evidence="4" type="ORF">A2909_00835</name>
</gene>
<sequence length="352" mass="39773">MIFHNKPTLGKEEIVAAARVIKSGWIAQGNEVKKFEDEFSGFLFKKPGHAAAVSSGTAALYLALVSLGIKRGDEVISPTYVCSAVLNAIFMARARPVLIDIENLNLSYSETAKKVNKRTKAIIITHTFGYPADMNKFLNLGIPLIEDCAQALGSKFHNKYAGTFGDIAIFSFYASKMMTTGYGGMVFSKNKNLIAKIKDYREFDCRKGYKPRFNFQMSDLQAAIGRAQLKKLPGFLRKRNQIAAEYSKSINDVRFPKKSNSAKPNFYRFLLKITNPRRLQNYFLKNKIKTIVPIARHELLHNYLGLPPKNYPVSEEIAKTTLSLPIYPGLSKKQIGYIKAVLHKYFKYEKKI</sequence>
<evidence type="ECO:0000313" key="5">
    <source>
        <dbReference type="Proteomes" id="UP000178302"/>
    </source>
</evidence>
<feature type="modified residue" description="N6-(pyridoxal phosphate)lysine" evidence="2">
    <location>
        <position position="176"/>
    </location>
</feature>
<keyword evidence="2 3" id="KW-0663">Pyridoxal phosphate</keyword>
<dbReference type="InterPro" id="IPR000653">
    <property type="entry name" value="DegT/StrS_aminotransferase"/>
</dbReference>
<evidence type="ECO:0000256" key="2">
    <source>
        <dbReference type="PIRSR" id="PIRSR000390-2"/>
    </source>
</evidence>
<dbReference type="GO" id="GO:0008483">
    <property type="term" value="F:transaminase activity"/>
    <property type="evidence" value="ECO:0007669"/>
    <property type="project" value="TreeGrafter"/>
</dbReference>